<dbReference type="InterPro" id="IPR036013">
    <property type="entry name" value="Band_7/SPFH_dom_sf"/>
</dbReference>
<evidence type="ECO:0000313" key="5">
    <source>
        <dbReference type="Proteomes" id="UP000076404"/>
    </source>
</evidence>
<reference evidence="4 5" key="1">
    <citation type="journal article" date="2014" name="Proc. Natl. Acad. Sci. U.S.A.">
        <title>Functional type 2 photosynthetic reaction centers found in the rare bacterial phylum Gemmatimonadetes.</title>
        <authorList>
            <person name="Zeng Y."/>
            <person name="Feng F."/>
            <person name="Medova H."/>
            <person name="Dean J."/>
            <person name="Koblizek M."/>
        </authorList>
    </citation>
    <scope>NUCLEOTIDE SEQUENCE [LARGE SCALE GENOMIC DNA]</scope>
    <source>
        <strain evidence="4 5">AP64</strain>
    </source>
</reference>
<dbReference type="Proteomes" id="UP000076404">
    <property type="component" value="Chromosome"/>
</dbReference>
<dbReference type="PANTHER" id="PTHR42911:SF1">
    <property type="entry name" value="MODULATOR OF FTSH PROTEASE HFLC"/>
    <property type="match status" value="1"/>
</dbReference>
<feature type="region of interest" description="Disordered" evidence="2">
    <location>
        <begin position="304"/>
        <end position="323"/>
    </location>
</feature>
<feature type="domain" description="Band 7" evidence="3">
    <location>
        <begin position="56"/>
        <end position="234"/>
    </location>
</feature>
<dbReference type="SUPFAM" id="SSF117892">
    <property type="entry name" value="Band 7/SPFH domain"/>
    <property type="match status" value="1"/>
</dbReference>
<dbReference type="CDD" id="cd03401">
    <property type="entry name" value="SPFH_prohibitin"/>
    <property type="match status" value="1"/>
</dbReference>
<evidence type="ECO:0000313" key="4">
    <source>
        <dbReference type="EMBL" id="AMW04023.1"/>
    </source>
</evidence>
<dbReference type="STRING" id="1379270.GEMMAAP_02570"/>
<comment type="subcellular location">
    <subcellularLocation>
        <location evidence="1">Membrane</location>
        <topology evidence="1">Single-pass membrane protein</topology>
    </subcellularLocation>
</comment>
<evidence type="ECO:0000259" key="3">
    <source>
        <dbReference type="SMART" id="SM00244"/>
    </source>
</evidence>
<dbReference type="Pfam" id="PF01145">
    <property type="entry name" value="Band_7"/>
    <property type="match status" value="1"/>
</dbReference>
<keyword evidence="5" id="KW-1185">Reference proteome</keyword>
<evidence type="ECO:0000256" key="2">
    <source>
        <dbReference type="SAM" id="MobiDB-lite"/>
    </source>
</evidence>
<name>A0A143BHF1_9BACT</name>
<sequence>MATSLDDKLDGLRDSFTSSVRNNLQNSDNGNGGRNVKRLALAAVGLVVAILLVRPTVAYIEPGHVGIVINRAGGGVSPTPLGPGFHLRNPLFTAITEYPTFMQTLVLTRESTEGSPNNDEINVNSIEGQPLSLDVSMSFELDGSKVPALYQTFRTDIQTISHGFIKQAVRQSLQETVGQEMIADILGPKKAETVAQTQIALQKRLDPYGISVRQFTLNEFRAPKAVMDAISLKNVMSQQALTAQNELQKNTFQAQGDSIKAAGRAKAIMAEAEAQSRANELLSRSITQTLVQYEMAKRWNGQMPQVTGGAMPMMQLPGVTKNE</sequence>
<dbReference type="InterPro" id="IPR000163">
    <property type="entry name" value="Prohibitin"/>
</dbReference>
<evidence type="ECO:0000256" key="1">
    <source>
        <dbReference type="ARBA" id="ARBA00004167"/>
    </source>
</evidence>
<dbReference type="OrthoDB" id="9812991at2"/>
<dbReference type="InterPro" id="IPR001107">
    <property type="entry name" value="Band_7"/>
</dbReference>
<dbReference type="eggNOG" id="COG0330">
    <property type="taxonomic scope" value="Bacteria"/>
</dbReference>
<dbReference type="Gene3D" id="3.30.479.30">
    <property type="entry name" value="Band 7 domain"/>
    <property type="match status" value="1"/>
</dbReference>
<dbReference type="SMART" id="SM00244">
    <property type="entry name" value="PHB"/>
    <property type="match status" value="1"/>
</dbReference>
<reference evidence="4 5" key="2">
    <citation type="journal article" date="2016" name="Environ. Microbiol. Rep.">
        <title>Metagenomic evidence for the presence of phototrophic Gemmatimonadetes bacteria in diverse environments.</title>
        <authorList>
            <person name="Zeng Y."/>
            <person name="Baumbach J."/>
            <person name="Barbosa E.G."/>
            <person name="Azevedo V."/>
            <person name="Zhang C."/>
            <person name="Koblizek M."/>
        </authorList>
    </citation>
    <scope>NUCLEOTIDE SEQUENCE [LARGE SCALE GENOMIC DNA]</scope>
    <source>
        <strain evidence="4 5">AP64</strain>
    </source>
</reference>
<dbReference type="KEGG" id="gph:GEMMAAP_02570"/>
<organism evidence="4 5">
    <name type="scientific">Gemmatimonas phototrophica</name>
    <dbReference type="NCBI Taxonomy" id="1379270"/>
    <lineage>
        <taxon>Bacteria</taxon>
        <taxon>Pseudomonadati</taxon>
        <taxon>Gemmatimonadota</taxon>
        <taxon>Gemmatimonadia</taxon>
        <taxon>Gemmatimonadales</taxon>
        <taxon>Gemmatimonadaceae</taxon>
        <taxon>Gemmatimonas</taxon>
    </lineage>
</organism>
<dbReference type="EMBL" id="CP011454">
    <property type="protein sequence ID" value="AMW04023.1"/>
    <property type="molecule type" value="Genomic_DNA"/>
</dbReference>
<accession>A0A143BHF1</accession>
<gene>
    <name evidence="4" type="ORF">GEMMAAP_02570</name>
</gene>
<proteinExistence type="predicted"/>
<dbReference type="AlphaFoldDB" id="A0A143BHF1"/>
<protein>
    <recommendedName>
        <fullName evidence="3">Band 7 domain-containing protein</fullName>
    </recommendedName>
</protein>
<dbReference type="PANTHER" id="PTHR42911">
    <property type="entry name" value="MODULATOR OF FTSH PROTEASE HFLC"/>
    <property type="match status" value="1"/>
</dbReference>
<dbReference type="RefSeq" id="WP_026849312.1">
    <property type="nucleotide sequence ID" value="NZ_CP011454.1"/>
</dbReference>
<dbReference type="GO" id="GO:0016020">
    <property type="term" value="C:membrane"/>
    <property type="evidence" value="ECO:0007669"/>
    <property type="project" value="UniProtKB-SubCell"/>
</dbReference>